<dbReference type="PROSITE" id="PS50262">
    <property type="entry name" value="G_PROTEIN_RECEP_F1_2"/>
    <property type="match status" value="1"/>
</dbReference>
<dbReference type="PROSITE" id="PS50888">
    <property type="entry name" value="BHLH"/>
    <property type="match status" value="1"/>
</dbReference>
<keyword evidence="12" id="KW-0739">Sodium transport</keyword>
<feature type="transmembrane region" description="Helical" evidence="17">
    <location>
        <begin position="827"/>
        <end position="849"/>
    </location>
</feature>
<evidence type="ECO:0000256" key="12">
    <source>
        <dbReference type="ARBA" id="ARBA00023201"/>
    </source>
</evidence>
<keyword evidence="12" id="KW-0813">Transport</keyword>
<dbReference type="CDD" id="cd14995">
    <property type="entry name" value="7tmA_TRH-R"/>
    <property type="match status" value="1"/>
</dbReference>
<evidence type="ECO:0000313" key="22">
    <source>
        <dbReference type="Proteomes" id="UP000438429"/>
    </source>
</evidence>
<evidence type="ECO:0000259" key="18">
    <source>
        <dbReference type="PROSITE" id="PS50262"/>
    </source>
</evidence>
<feature type="transmembrane region" description="Helical" evidence="17">
    <location>
        <begin position="654"/>
        <end position="672"/>
    </location>
</feature>
<evidence type="ECO:0000256" key="13">
    <source>
        <dbReference type="ARBA" id="ARBA00023242"/>
    </source>
</evidence>
<feature type="transmembrane region" description="Helical" evidence="17">
    <location>
        <begin position="400"/>
        <end position="419"/>
    </location>
</feature>
<dbReference type="GO" id="GO:0005634">
    <property type="term" value="C:nucleus"/>
    <property type="evidence" value="ECO:0007669"/>
    <property type="project" value="UniProtKB-SubCell"/>
</dbReference>
<dbReference type="PROSITE" id="PS00237">
    <property type="entry name" value="G_PROTEIN_RECEP_F1_1"/>
    <property type="match status" value="1"/>
</dbReference>
<feature type="transmembrane region" description="Helical" evidence="17">
    <location>
        <begin position="559"/>
        <end position="583"/>
    </location>
</feature>
<dbReference type="PRINTS" id="PR00237">
    <property type="entry name" value="GPCRRHODOPSN"/>
</dbReference>
<evidence type="ECO:0000313" key="21">
    <source>
        <dbReference type="EMBL" id="KAF0035620.1"/>
    </source>
</evidence>
<evidence type="ECO:0000256" key="14">
    <source>
        <dbReference type="ARBA" id="ARBA00032251"/>
    </source>
</evidence>
<reference evidence="21 22" key="1">
    <citation type="submission" date="2019-06" db="EMBL/GenBank/DDBJ databases">
        <title>Draft genomes of female and male turbot (Scophthalmus maximus).</title>
        <authorList>
            <person name="Xu H."/>
            <person name="Xu X.-W."/>
            <person name="Shao C."/>
            <person name="Chen S."/>
        </authorList>
    </citation>
    <scope>NUCLEOTIDE SEQUENCE [LARGE SCALE GENOMIC DNA]</scope>
    <source>
        <strain evidence="21">Ysfricsl-2016a</strain>
        <tissue evidence="21">Blood</tissue>
    </source>
</reference>
<evidence type="ECO:0000259" key="19">
    <source>
        <dbReference type="PROSITE" id="PS50835"/>
    </source>
</evidence>
<evidence type="ECO:0000256" key="5">
    <source>
        <dbReference type="ARBA" id="ARBA00018873"/>
    </source>
</evidence>
<dbReference type="Pfam" id="PF00939">
    <property type="entry name" value="Na_sulph_symp"/>
    <property type="match status" value="1"/>
</dbReference>
<feature type="transmembrane region" description="Helical" evidence="17">
    <location>
        <begin position="923"/>
        <end position="945"/>
    </location>
</feature>
<dbReference type="Pfam" id="PF07686">
    <property type="entry name" value="V-set"/>
    <property type="match status" value="1"/>
</dbReference>
<organism evidence="21 22">
    <name type="scientific">Scophthalmus maximus</name>
    <name type="common">Turbot</name>
    <name type="synonym">Psetta maxima</name>
    <dbReference type="NCBI Taxonomy" id="52904"/>
    <lineage>
        <taxon>Eukaryota</taxon>
        <taxon>Metazoa</taxon>
        <taxon>Chordata</taxon>
        <taxon>Craniata</taxon>
        <taxon>Vertebrata</taxon>
        <taxon>Euteleostomi</taxon>
        <taxon>Actinopterygii</taxon>
        <taxon>Neopterygii</taxon>
        <taxon>Teleostei</taxon>
        <taxon>Neoteleostei</taxon>
        <taxon>Acanthomorphata</taxon>
        <taxon>Carangaria</taxon>
        <taxon>Pleuronectiformes</taxon>
        <taxon>Pleuronectoidei</taxon>
        <taxon>Scophthalmidae</taxon>
        <taxon>Scophthalmus</taxon>
    </lineage>
</organism>
<dbReference type="FunFam" id="4.10.280.10:FF:000010">
    <property type="entry name" value="Scleraxis bHLH transcription factor"/>
    <property type="match status" value="1"/>
</dbReference>
<dbReference type="InterPro" id="IPR013106">
    <property type="entry name" value="Ig_V-set"/>
</dbReference>
<evidence type="ECO:0000256" key="7">
    <source>
        <dbReference type="ARBA" id="ARBA00022989"/>
    </source>
</evidence>
<feature type="domain" description="G-protein coupled receptors family 1 profile" evidence="18">
    <location>
        <begin position="1148"/>
        <end position="1419"/>
    </location>
</feature>
<evidence type="ECO:0000256" key="17">
    <source>
        <dbReference type="SAM" id="Phobius"/>
    </source>
</evidence>
<dbReference type="Pfam" id="PF00010">
    <property type="entry name" value="HLH"/>
    <property type="match status" value="1"/>
</dbReference>
<feature type="domain" description="Ig-like" evidence="19">
    <location>
        <begin position="141"/>
        <end position="264"/>
    </location>
</feature>
<dbReference type="InterPro" id="IPR001898">
    <property type="entry name" value="SLC13A/DASS"/>
</dbReference>
<dbReference type="GO" id="GO:0005886">
    <property type="term" value="C:plasma membrane"/>
    <property type="evidence" value="ECO:0007669"/>
    <property type="project" value="TreeGrafter"/>
</dbReference>
<feature type="transmembrane region" description="Helical" evidence="17">
    <location>
        <begin position="1169"/>
        <end position="1189"/>
    </location>
</feature>
<keyword evidence="12" id="KW-0915">Sodium</keyword>
<name>A0A6A4SUP8_SCOMX</name>
<evidence type="ECO:0000256" key="10">
    <source>
        <dbReference type="ARBA" id="ARBA00023136"/>
    </source>
</evidence>
<dbReference type="SMART" id="SM00353">
    <property type="entry name" value="HLH"/>
    <property type="match status" value="1"/>
</dbReference>
<proteinExistence type="inferred from homology"/>
<dbReference type="InterPro" id="IPR013783">
    <property type="entry name" value="Ig-like_fold"/>
</dbReference>
<dbReference type="SUPFAM" id="SSF47459">
    <property type="entry name" value="HLH, helix-loop-helix DNA-binding domain"/>
    <property type="match status" value="1"/>
</dbReference>
<dbReference type="InterPro" id="IPR036179">
    <property type="entry name" value="Ig-like_dom_sf"/>
</dbReference>
<dbReference type="SUPFAM" id="SSF81321">
    <property type="entry name" value="Family A G protein-coupled receptor-like"/>
    <property type="match status" value="1"/>
</dbReference>
<protein>
    <recommendedName>
        <fullName evidence="5">Thyrotropin-releasing hormone receptor</fullName>
    </recommendedName>
    <alternativeName>
        <fullName evidence="14">Thyroliberin receptor</fullName>
    </alternativeName>
</protein>
<keyword evidence="15" id="KW-0807">Transducer</keyword>
<dbReference type="PANTHER" id="PTHR10283">
    <property type="entry name" value="SOLUTE CARRIER FAMILY 13 MEMBER"/>
    <property type="match status" value="1"/>
</dbReference>
<sequence length="1506" mass="167771">MMRPVATHLIYSDFALMSEDEENRSESDGSSEQSYGDSSEKRRRISRKLEGDSTVVVKQRSAANARERGRTQSVNTAFTALRTLIPTEPVDRKLSKIETLRLASSYISHLANVLLNGDGGADGQPCLGAVHAHGGSAAKQPRSICTFCLSNQRKELLLLRYAAQSQVADCNQDVSLECPYDDIDGRDFLSVTWYKLNNEQRIGIIRRKKGSNETQPYNFTRPAKFGEKYSLLLPGVTPEDSGSYDCSISAKIGGKNLNQQINLTINECVTQAEQFNATLPSHVKDVKVLPVMWSILGYVAVGLVKVLLSLISIWEGRCLYVVVLMAMFWCTEALPLAVTAMLPVCLFPTLGIISSKKICPQYFLETNFLFLSGLVMASSIEEWGLHRRIALKVLSIAGVKPAWLILGMMMTSSFLSMWLSNTATTAMMLPIANAILESLFGDLESLKQKCKATEDPDSDIVNGQCTLKLHSLPSVPSEKQILSIDGTDGSEQADVRTAEEIRLESEYQMKVWKGFLICIPYAASIGGTATLTGTAPNLILIGQLKSYFPDCDLINFGSWFAFAFPLMLLFLFVGWIWISYLYGGLNTRLCFKKHDHRAQAEARAQALIEEDYRKLGPINFAEGAISFFFVLFAVLLFTRDPKFVTGWSVFFKKGYVSDAVTGVIIVSILFFFPSQKPSLSWWFDPQASNTPYVPLLSWKKAQDSIPWNIILLLGGGFAMAKACEESGLASWIGGHLQPLAEVPPAAAVMLITAFLACFTEFASNTATIIIFLPVIAELAIHVSVNPLYFMIPATVGCSYAFMLPVSTPPNSIAFASGHLMVKDMVKTGFVMNILGILSVTLAMNTWGVAMFDLNTFPEWAHPFNKSVVVADGRFSSRMKLITETVITPLSRSRKKSCRQFSKSVLTYLWDVYSAPTPGSRRDILTLLSLCFTITIITGGLLLHWLSKTLRYGHDVSVQTACIYSVAMFLVSFLCHPLRCVLTMILPTVCTKQGRKLLISASVMILVVNVIPNITVNVGAVAHVLKCTAEGFTKTLINSSEPLNKAKEELVEETIRVKREDLSIVTNLRKLDHFTHVDVSEVKSRILVLFPRRSIELLLQCLNMMENNTTIFQDVPQVLNLTEMPLNPLEEQVITIFLTMLICGVGIAGNIMVVLVVLRTKHMVTPTNCYLVSLAVADLIVLLAAGLPNISDVVAFWIYGYTGCLCITYLQYLGINVSSCSIMAFTIERYIAICHSIKAQFICTTSRAKRIIAGVWVFTSLYCVMWFFLVDTDETVYTNRVVVTCGYRVSRSFYMPIYFLDFTLFYVIPLLVAMVLYGLIARILFMSPLPSHLNDRAGGRSVHQGHSNSTNKANKGAISARKQITKMLAVVVILFALLWMPYRTLVVVNSFIDPPYHNTWFLLFCRMCIYTNSAVNPIIYNLMSQKFRVAFKKLCNCNWRHKEKAAEYNVPMYYSVMKDSSHESNEPVTEQEEVSSQTIKRFKVKTDDTSHSISLDKGFDYLLGSSG</sequence>
<feature type="transmembrane region" description="Helical" evidence="17">
    <location>
        <begin position="1363"/>
        <end position="1379"/>
    </location>
</feature>
<dbReference type="GO" id="GO:0003677">
    <property type="term" value="F:DNA binding"/>
    <property type="evidence" value="ECO:0007669"/>
    <property type="project" value="UniProtKB-KW"/>
</dbReference>
<keyword evidence="6 15" id="KW-0812">Transmembrane</keyword>
<dbReference type="PANTHER" id="PTHR10283:SF62">
    <property type="entry name" value="NA(+)_DICARBOXYLATE COTRANSPORTER 3"/>
    <property type="match status" value="1"/>
</dbReference>
<dbReference type="InterPro" id="IPR017452">
    <property type="entry name" value="GPCR_Rhodpsn_7TM"/>
</dbReference>
<feature type="transmembrane region" description="Helical" evidence="17">
    <location>
        <begin position="957"/>
        <end position="975"/>
    </location>
</feature>
<dbReference type="GO" id="GO:0017153">
    <property type="term" value="F:sodium:dicarboxylate symporter activity"/>
    <property type="evidence" value="ECO:0007669"/>
    <property type="project" value="TreeGrafter"/>
</dbReference>
<feature type="transmembrane region" description="Helical" evidence="17">
    <location>
        <begin position="362"/>
        <end position="380"/>
    </location>
</feature>
<gene>
    <name evidence="21" type="ORF">F2P81_010932</name>
</gene>
<dbReference type="InterPro" id="IPR036638">
    <property type="entry name" value="HLH_DNA-bd_sf"/>
</dbReference>
<keyword evidence="12" id="KW-0406">Ion transport</keyword>
<dbReference type="PRINTS" id="PR01846">
    <property type="entry name" value="TRHRFAMILY"/>
</dbReference>
<dbReference type="GO" id="GO:0046983">
    <property type="term" value="F:protein dimerization activity"/>
    <property type="evidence" value="ECO:0007669"/>
    <property type="project" value="InterPro"/>
</dbReference>
<dbReference type="Proteomes" id="UP000438429">
    <property type="component" value="Unassembled WGS sequence"/>
</dbReference>
<dbReference type="Gene3D" id="4.10.280.10">
    <property type="entry name" value="Helix-loop-helix DNA-binding domain"/>
    <property type="match status" value="1"/>
</dbReference>
<evidence type="ECO:0000256" key="8">
    <source>
        <dbReference type="ARBA" id="ARBA00023015"/>
    </source>
</evidence>
<dbReference type="EMBL" id="VEVO01000010">
    <property type="protein sequence ID" value="KAF0035620.1"/>
    <property type="molecule type" value="Genomic_DNA"/>
</dbReference>
<evidence type="ECO:0000256" key="15">
    <source>
        <dbReference type="RuleBase" id="RU000688"/>
    </source>
</evidence>
<dbReference type="InterPro" id="IPR002120">
    <property type="entry name" value="TRH_rcpt_1"/>
</dbReference>
<comment type="function">
    <text evidence="1">Receptor for thyrotropin-releasing hormone (TRH). Upon ligand binding, this G-protein-coupled receptor triggers activation of the phosphatidylinositol (IP3)-calcium-protein kinase C (PKC) pathway.</text>
</comment>
<feature type="transmembrane region" description="Helical" evidence="17">
    <location>
        <begin position="996"/>
        <end position="1015"/>
    </location>
</feature>
<feature type="domain" description="BHLH" evidence="20">
    <location>
        <begin position="58"/>
        <end position="110"/>
    </location>
</feature>
<dbReference type="GO" id="GO:0015137">
    <property type="term" value="F:citrate transmembrane transporter activity"/>
    <property type="evidence" value="ECO:0007669"/>
    <property type="project" value="TreeGrafter"/>
</dbReference>
<dbReference type="SMART" id="SM00409">
    <property type="entry name" value="IG"/>
    <property type="match status" value="1"/>
</dbReference>
<evidence type="ECO:0000256" key="3">
    <source>
        <dbReference type="ARBA" id="ARBA00004141"/>
    </source>
</evidence>
<comment type="caution">
    <text evidence="21">The sequence shown here is derived from an EMBL/GenBank/DDBJ whole genome shotgun (WGS) entry which is preliminary data.</text>
</comment>
<dbReference type="Gene3D" id="1.20.1070.10">
    <property type="entry name" value="Rhodopsin 7-helix transmembrane proteins"/>
    <property type="match status" value="1"/>
</dbReference>
<evidence type="ECO:0000256" key="4">
    <source>
        <dbReference type="ARBA" id="ARBA00006772"/>
    </source>
</evidence>
<dbReference type="SUPFAM" id="SSF48726">
    <property type="entry name" value="Immunoglobulin"/>
    <property type="match status" value="1"/>
</dbReference>
<dbReference type="Gene3D" id="2.60.40.10">
    <property type="entry name" value="Immunoglobulins"/>
    <property type="match status" value="1"/>
</dbReference>
<comment type="similarity">
    <text evidence="4">Belongs to the SLC13A/DASS transporter (TC 2.A.47) family. NADC subfamily.</text>
</comment>
<evidence type="ECO:0000256" key="1">
    <source>
        <dbReference type="ARBA" id="ARBA00004100"/>
    </source>
</evidence>
<feature type="transmembrane region" description="Helical" evidence="17">
    <location>
        <begin position="742"/>
        <end position="775"/>
    </location>
</feature>
<comment type="similarity">
    <text evidence="15">Belongs to the G-protein coupled receptor 1 family.</text>
</comment>
<dbReference type="Pfam" id="PF00001">
    <property type="entry name" value="7tm_1"/>
    <property type="match status" value="1"/>
</dbReference>
<feature type="transmembrane region" description="Helical" evidence="17">
    <location>
        <begin position="291"/>
        <end position="314"/>
    </location>
</feature>
<feature type="transmembrane region" description="Helical" evidence="17">
    <location>
        <begin position="1399"/>
        <end position="1422"/>
    </location>
</feature>
<comment type="subcellular location">
    <subcellularLocation>
        <location evidence="3">Membrane</location>
        <topology evidence="3">Multi-pass membrane protein</topology>
    </subcellularLocation>
    <subcellularLocation>
        <location evidence="2">Nucleus</location>
    </subcellularLocation>
</comment>
<dbReference type="InterPro" id="IPR000276">
    <property type="entry name" value="GPCR_Rhodpsn"/>
</dbReference>
<accession>A0A6A4SUP8</accession>
<feature type="compositionally biased region" description="Polar residues" evidence="16">
    <location>
        <begin position="28"/>
        <end position="37"/>
    </location>
</feature>
<dbReference type="InterPro" id="IPR011598">
    <property type="entry name" value="bHLH_dom"/>
</dbReference>
<feature type="transmembrane region" description="Helical" evidence="17">
    <location>
        <begin position="1250"/>
        <end position="1268"/>
    </location>
</feature>
<keyword evidence="15" id="KW-0297">G-protein coupled receptor</keyword>
<feature type="transmembrane region" description="Helical" evidence="17">
    <location>
        <begin position="320"/>
        <end position="350"/>
    </location>
</feature>
<keyword evidence="9" id="KW-0238">DNA-binding</keyword>
<feature type="transmembrane region" description="Helical" evidence="17">
    <location>
        <begin position="515"/>
        <end position="539"/>
    </location>
</feature>
<keyword evidence="11" id="KW-0804">Transcription</keyword>
<keyword evidence="8" id="KW-0805">Transcription regulation</keyword>
<evidence type="ECO:0000259" key="20">
    <source>
        <dbReference type="PROSITE" id="PS50888"/>
    </source>
</evidence>
<dbReference type="GO" id="GO:0004997">
    <property type="term" value="F:thyrotropin-releasing hormone receptor activity"/>
    <property type="evidence" value="ECO:0007669"/>
    <property type="project" value="InterPro"/>
</dbReference>
<dbReference type="InterPro" id="IPR003599">
    <property type="entry name" value="Ig_sub"/>
</dbReference>
<feature type="transmembrane region" description="Helical" evidence="17">
    <location>
        <begin position="787"/>
        <end position="807"/>
    </location>
</feature>
<dbReference type="InterPro" id="IPR007110">
    <property type="entry name" value="Ig-like_dom"/>
</dbReference>
<keyword evidence="7 17" id="KW-1133">Transmembrane helix</keyword>
<dbReference type="PRINTS" id="PR00751">
    <property type="entry name" value="THYROLIBRINR"/>
</dbReference>
<dbReference type="CDD" id="cd00096">
    <property type="entry name" value="Ig"/>
    <property type="match status" value="1"/>
</dbReference>
<keyword evidence="15" id="KW-0675">Receptor</keyword>
<feature type="transmembrane region" description="Helical" evidence="17">
    <location>
        <begin position="1296"/>
        <end position="1319"/>
    </location>
</feature>
<feature type="region of interest" description="Disordered" evidence="16">
    <location>
        <begin position="20"/>
        <end position="71"/>
    </location>
</feature>
<dbReference type="PROSITE" id="PS50835">
    <property type="entry name" value="IG_LIKE"/>
    <property type="match status" value="1"/>
</dbReference>
<evidence type="ECO:0000256" key="6">
    <source>
        <dbReference type="ARBA" id="ARBA00022692"/>
    </source>
</evidence>
<keyword evidence="10 17" id="KW-0472">Membrane</keyword>
<dbReference type="CDD" id="cd01115">
    <property type="entry name" value="SLC13_permease"/>
    <property type="match status" value="1"/>
</dbReference>
<feature type="transmembrane region" description="Helical" evidence="17">
    <location>
        <begin position="1195"/>
        <end position="1214"/>
    </location>
</feature>
<dbReference type="GO" id="GO:0015141">
    <property type="term" value="F:succinate transmembrane transporter activity"/>
    <property type="evidence" value="ECO:0007669"/>
    <property type="project" value="TreeGrafter"/>
</dbReference>
<evidence type="ECO:0000256" key="9">
    <source>
        <dbReference type="ARBA" id="ARBA00023125"/>
    </source>
</evidence>
<feature type="transmembrane region" description="Helical" evidence="17">
    <location>
        <begin position="620"/>
        <end position="638"/>
    </location>
</feature>
<keyword evidence="13" id="KW-0539">Nucleus</keyword>
<evidence type="ECO:0000256" key="2">
    <source>
        <dbReference type="ARBA" id="ARBA00004123"/>
    </source>
</evidence>
<evidence type="ECO:0000256" key="11">
    <source>
        <dbReference type="ARBA" id="ARBA00023163"/>
    </source>
</evidence>
<feature type="transmembrane region" description="Helical" evidence="17">
    <location>
        <begin position="1132"/>
        <end position="1157"/>
    </location>
</feature>
<evidence type="ECO:0000256" key="16">
    <source>
        <dbReference type="SAM" id="MobiDB-lite"/>
    </source>
</evidence>